<dbReference type="PROSITE" id="PS50928">
    <property type="entry name" value="ABC_TM1"/>
    <property type="match status" value="1"/>
</dbReference>
<dbReference type="SMART" id="SM00382">
    <property type="entry name" value="AAA"/>
    <property type="match status" value="1"/>
</dbReference>
<dbReference type="Proteomes" id="UP000054837">
    <property type="component" value="Unassembled WGS sequence"/>
</dbReference>
<dbReference type="InterPro" id="IPR035906">
    <property type="entry name" value="MetI-like_sf"/>
</dbReference>
<evidence type="ECO:0000259" key="14">
    <source>
        <dbReference type="PROSITE" id="PS50928"/>
    </source>
</evidence>
<dbReference type="InterPro" id="IPR000515">
    <property type="entry name" value="MetI-like"/>
</dbReference>
<name>A0A0W8I1S4_9MICO</name>
<comment type="caution">
    <text evidence="15">The sequence shown here is derived from an EMBL/GenBank/DDBJ whole genome shotgun (WGS) entry which is preliminary data.</text>
</comment>
<dbReference type="GO" id="GO:0015833">
    <property type="term" value="P:peptide transport"/>
    <property type="evidence" value="ECO:0007669"/>
    <property type="project" value="InterPro"/>
</dbReference>
<evidence type="ECO:0000313" key="15">
    <source>
        <dbReference type="EMBL" id="KUG51691.1"/>
    </source>
</evidence>
<dbReference type="PANTHER" id="PTHR43297">
    <property type="entry name" value="OLIGOPEPTIDE TRANSPORT ATP-BINDING PROTEIN APPD"/>
    <property type="match status" value="1"/>
</dbReference>
<dbReference type="Gene3D" id="3.40.50.300">
    <property type="entry name" value="P-loop containing nucleotide triphosphate hydrolases"/>
    <property type="match status" value="1"/>
</dbReference>
<evidence type="ECO:0000256" key="6">
    <source>
        <dbReference type="ARBA" id="ARBA00022692"/>
    </source>
</evidence>
<dbReference type="InterPro" id="IPR003439">
    <property type="entry name" value="ABC_transporter-like_ATP-bd"/>
</dbReference>
<feature type="domain" description="ABC transporter" evidence="13">
    <location>
        <begin position="320"/>
        <end position="570"/>
    </location>
</feature>
<dbReference type="AlphaFoldDB" id="A0A0W8I1S4"/>
<feature type="transmembrane region" description="Helical" evidence="11">
    <location>
        <begin position="226"/>
        <end position="247"/>
    </location>
</feature>
<dbReference type="Pfam" id="PF00005">
    <property type="entry name" value="ABC_tran"/>
    <property type="match status" value="1"/>
</dbReference>
<keyword evidence="9 11" id="KW-1133">Transmembrane helix</keyword>
<dbReference type="STRING" id="767452.AVL62_10045"/>
<dbReference type="PROSITE" id="PS50893">
    <property type="entry name" value="ABC_TRANSPORTER_2"/>
    <property type="match status" value="1"/>
</dbReference>
<evidence type="ECO:0000256" key="10">
    <source>
        <dbReference type="ARBA" id="ARBA00023136"/>
    </source>
</evidence>
<evidence type="ECO:0000256" key="4">
    <source>
        <dbReference type="ARBA" id="ARBA00022448"/>
    </source>
</evidence>
<comment type="subcellular location">
    <subcellularLocation>
        <location evidence="11">Cell membrane</location>
        <topology evidence="11">Multi-pass membrane protein</topology>
    </subcellularLocation>
    <subcellularLocation>
        <location evidence="2">Cell membrane</location>
        <topology evidence="2">Peripheral membrane protein</topology>
    </subcellularLocation>
    <subcellularLocation>
        <location evidence="1">Membrane</location>
        <topology evidence="1">Multi-pass membrane protein</topology>
    </subcellularLocation>
</comment>
<dbReference type="GO" id="GO:0005886">
    <property type="term" value="C:plasma membrane"/>
    <property type="evidence" value="ECO:0007669"/>
    <property type="project" value="UniProtKB-SubCell"/>
</dbReference>
<dbReference type="SUPFAM" id="SSF161098">
    <property type="entry name" value="MetI-like"/>
    <property type="match status" value="1"/>
</dbReference>
<evidence type="ECO:0000256" key="3">
    <source>
        <dbReference type="ARBA" id="ARBA00005417"/>
    </source>
</evidence>
<keyword evidence="7" id="KW-0547">Nucleotide-binding</keyword>
<sequence>MAVAALLAGALVLGTAVIGPVIWGEAAETNDFTSLDQPASAAHPFGTDKLGRDILARVLVAARLSIGLAVAATAIGMVLGVLVGAVASMSGRRLRRFLAMMIGIAVAFPGLLLALFFAVIFGVGPRGAVLALGFAMAPGFARLTQTLAASVTSQDYVSAARALGVSRVRILVRHVLPNLAEPLIVNGTVAAGSALLAFAGLSYLGLGVQPPAYDWGRMLSEGLNSIYTNPSAALGPALAIVVSGLAFNLAGEFAAQAVGGRARVHRKVPALTVPPVPPSTLGAVRDAGGTGPEVDPGAGVAPDAGPGPSAASDDAHGTVLSVRDLQVRIPTADGMIRPVRGVDLDLAPGEAVGVLGESGSGKSLTALAIARLTHDPVRVDAGRLRFDGLDLRHRLGAAERTRLGTSLSMVFQDPMSSLNPTMRAGDQLAEVATEHQGTSWGPARARAVEQLRAVRLSAAERRARQLPYELSGGMRQRVMIAMGLMGDPRLIIADEPTTALDVTVQQQVLEVIQATRARTGAALLLISHDISVVSGVCDRVLVMYAGRVVEDLPVGALEQAHHPYTRALVEAVPTMETPREERLSSIPGRPPDPAALPTGCPFAPRCPRADRTCEIEPPLVRHGDRAVACHHPVEETL</sequence>
<dbReference type="InterPro" id="IPR013563">
    <property type="entry name" value="Oligopep_ABC_C"/>
</dbReference>
<evidence type="ECO:0000256" key="9">
    <source>
        <dbReference type="ARBA" id="ARBA00022989"/>
    </source>
</evidence>
<evidence type="ECO:0000256" key="2">
    <source>
        <dbReference type="ARBA" id="ARBA00004202"/>
    </source>
</evidence>
<comment type="similarity">
    <text evidence="3">Belongs to the ABC transporter superfamily.</text>
</comment>
<dbReference type="Gene3D" id="1.10.3720.10">
    <property type="entry name" value="MetI-like"/>
    <property type="match status" value="1"/>
</dbReference>
<dbReference type="EMBL" id="LQBL01000032">
    <property type="protein sequence ID" value="KUG51691.1"/>
    <property type="molecule type" value="Genomic_DNA"/>
</dbReference>
<dbReference type="NCBIfam" id="TIGR01727">
    <property type="entry name" value="oligo_HPY"/>
    <property type="match status" value="1"/>
</dbReference>
<feature type="region of interest" description="Disordered" evidence="12">
    <location>
        <begin position="277"/>
        <end position="315"/>
    </location>
</feature>
<feature type="transmembrane region" description="Helical" evidence="11">
    <location>
        <begin position="183"/>
        <end position="206"/>
    </location>
</feature>
<dbReference type="GO" id="GO:0055085">
    <property type="term" value="P:transmembrane transport"/>
    <property type="evidence" value="ECO:0007669"/>
    <property type="project" value="InterPro"/>
</dbReference>
<dbReference type="Pfam" id="PF08352">
    <property type="entry name" value="oligo_HPY"/>
    <property type="match status" value="1"/>
</dbReference>
<keyword evidence="16" id="KW-1185">Reference proteome</keyword>
<evidence type="ECO:0000256" key="11">
    <source>
        <dbReference type="RuleBase" id="RU363032"/>
    </source>
</evidence>
<comment type="similarity">
    <text evidence="11">Belongs to the binding-protein-dependent transport system permease family.</text>
</comment>
<proteinExistence type="inferred from homology"/>
<evidence type="ECO:0000256" key="5">
    <source>
        <dbReference type="ARBA" id="ARBA00022475"/>
    </source>
</evidence>
<keyword evidence="6 11" id="KW-0812">Transmembrane</keyword>
<organism evidence="15 16">
    <name type="scientific">Serinicoccus chungangensis</name>
    <dbReference type="NCBI Taxonomy" id="767452"/>
    <lineage>
        <taxon>Bacteria</taxon>
        <taxon>Bacillati</taxon>
        <taxon>Actinomycetota</taxon>
        <taxon>Actinomycetes</taxon>
        <taxon>Micrococcales</taxon>
        <taxon>Ornithinimicrobiaceae</taxon>
        <taxon>Serinicoccus</taxon>
    </lineage>
</organism>
<dbReference type="GO" id="GO:0005524">
    <property type="term" value="F:ATP binding"/>
    <property type="evidence" value="ECO:0007669"/>
    <property type="project" value="UniProtKB-KW"/>
</dbReference>
<dbReference type="CDD" id="cd03257">
    <property type="entry name" value="ABC_NikE_OppD_transporters"/>
    <property type="match status" value="1"/>
</dbReference>
<dbReference type="OrthoDB" id="3677453at2"/>
<feature type="domain" description="ABC transmembrane type-1" evidence="14">
    <location>
        <begin position="62"/>
        <end position="251"/>
    </location>
</feature>
<keyword evidence="8 15" id="KW-0067">ATP-binding</keyword>
<evidence type="ECO:0000256" key="8">
    <source>
        <dbReference type="ARBA" id="ARBA00022840"/>
    </source>
</evidence>
<evidence type="ECO:0000259" key="13">
    <source>
        <dbReference type="PROSITE" id="PS50893"/>
    </source>
</evidence>
<keyword evidence="5" id="KW-1003">Cell membrane</keyword>
<feature type="transmembrane region" description="Helical" evidence="11">
    <location>
        <begin position="97"/>
        <end position="121"/>
    </location>
</feature>
<feature type="transmembrane region" description="Helical" evidence="11">
    <location>
        <begin position="60"/>
        <end position="85"/>
    </location>
</feature>
<dbReference type="SUPFAM" id="SSF52540">
    <property type="entry name" value="P-loop containing nucleoside triphosphate hydrolases"/>
    <property type="match status" value="1"/>
</dbReference>
<keyword evidence="4 11" id="KW-0813">Transport</keyword>
<dbReference type="InterPro" id="IPR050388">
    <property type="entry name" value="ABC_Ni/Peptide_Import"/>
</dbReference>
<dbReference type="FunFam" id="3.40.50.300:FF:000016">
    <property type="entry name" value="Oligopeptide ABC transporter ATP-binding component"/>
    <property type="match status" value="1"/>
</dbReference>
<dbReference type="PANTHER" id="PTHR43297:SF2">
    <property type="entry name" value="DIPEPTIDE TRANSPORT ATP-BINDING PROTEIN DPPD"/>
    <property type="match status" value="1"/>
</dbReference>
<dbReference type="InterPro" id="IPR003593">
    <property type="entry name" value="AAA+_ATPase"/>
</dbReference>
<accession>A0A0W8I1S4</accession>
<keyword evidence="10 11" id="KW-0472">Membrane</keyword>
<evidence type="ECO:0000256" key="7">
    <source>
        <dbReference type="ARBA" id="ARBA00022741"/>
    </source>
</evidence>
<evidence type="ECO:0000256" key="1">
    <source>
        <dbReference type="ARBA" id="ARBA00004141"/>
    </source>
</evidence>
<feature type="region of interest" description="Disordered" evidence="12">
    <location>
        <begin position="575"/>
        <end position="595"/>
    </location>
</feature>
<feature type="compositionally biased region" description="Low complexity" evidence="12">
    <location>
        <begin position="294"/>
        <end position="312"/>
    </location>
</feature>
<evidence type="ECO:0000256" key="12">
    <source>
        <dbReference type="SAM" id="MobiDB-lite"/>
    </source>
</evidence>
<dbReference type="InterPro" id="IPR027417">
    <property type="entry name" value="P-loop_NTPase"/>
</dbReference>
<evidence type="ECO:0000313" key="16">
    <source>
        <dbReference type="Proteomes" id="UP000054837"/>
    </source>
</evidence>
<dbReference type="InterPro" id="IPR017871">
    <property type="entry name" value="ABC_transporter-like_CS"/>
</dbReference>
<reference evidence="15 16" key="1">
    <citation type="submission" date="2015-12" db="EMBL/GenBank/DDBJ databases">
        <title>Serinicoccus chungangenesis strain CD08_5 genome sequencing and assembly.</title>
        <authorList>
            <person name="Chander A.M."/>
            <person name="Kaur G."/>
            <person name="Nair G.R."/>
            <person name="Dhawan D.K."/>
            <person name="Kochhar R.K."/>
            <person name="Mayilraj S."/>
            <person name="Bhadada S.K."/>
        </authorList>
    </citation>
    <scope>NUCLEOTIDE SEQUENCE [LARGE SCALE GENOMIC DNA]</scope>
    <source>
        <strain evidence="15 16">CD08_5</strain>
    </source>
</reference>
<dbReference type="Pfam" id="PF00528">
    <property type="entry name" value="BPD_transp_1"/>
    <property type="match status" value="1"/>
</dbReference>
<dbReference type="GO" id="GO:0016887">
    <property type="term" value="F:ATP hydrolysis activity"/>
    <property type="evidence" value="ECO:0007669"/>
    <property type="project" value="InterPro"/>
</dbReference>
<dbReference type="CDD" id="cd06261">
    <property type="entry name" value="TM_PBP2"/>
    <property type="match status" value="1"/>
</dbReference>
<gene>
    <name evidence="15" type="ORF">AVL62_10045</name>
</gene>
<protein>
    <submittedName>
        <fullName evidence="15">Peptide ABC transporter ATP-binding protein</fullName>
    </submittedName>
</protein>
<dbReference type="PROSITE" id="PS00211">
    <property type="entry name" value="ABC_TRANSPORTER_1"/>
    <property type="match status" value="1"/>
</dbReference>